<dbReference type="PANTHER" id="PTHR14136:SF17">
    <property type="entry name" value="BTB_POZ DOMAIN-CONTAINING PROTEIN KCTD9"/>
    <property type="match status" value="1"/>
</dbReference>
<dbReference type="Gene3D" id="2.160.20.80">
    <property type="entry name" value="E3 ubiquitin-protein ligase SopA"/>
    <property type="match status" value="1"/>
</dbReference>
<dbReference type="Pfam" id="PF00805">
    <property type="entry name" value="Pentapeptide"/>
    <property type="match status" value="1"/>
</dbReference>
<dbReference type="InterPro" id="IPR051082">
    <property type="entry name" value="Pentapeptide-BTB/POZ_domain"/>
</dbReference>
<accession>A0A198AEB4</accession>
<organism evidence="1 2">
    <name type="scientific">Paenibacillus oryzisoli</name>
    <dbReference type="NCBI Taxonomy" id="1850517"/>
    <lineage>
        <taxon>Bacteria</taxon>
        <taxon>Bacillati</taxon>
        <taxon>Bacillota</taxon>
        <taxon>Bacilli</taxon>
        <taxon>Bacillales</taxon>
        <taxon>Paenibacillaceae</taxon>
        <taxon>Paenibacillus</taxon>
    </lineage>
</organism>
<protein>
    <recommendedName>
        <fullName evidence="3">Pentapeptide repeat-containing protein</fullName>
    </recommendedName>
</protein>
<dbReference type="InterPro" id="IPR001646">
    <property type="entry name" value="5peptide_repeat"/>
</dbReference>
<keyword evidence="2" id="KW-1185">Reference proteome</keyword>
<dbReference type="SUPFAM" id="SSF141571">
    <property type="entry name" value="Pentapeptide repeat-like"/>
    <property type="match status" value="1"/>
</dbReference>
<proteinExistence type="predicted"/>
<dbReference type="RefSeq" id="WP_068663681.1">
    <property type="nucleotide sequence ID" value="NZ_LYPB01000058.1"/>
</dbReference>
<name>A0A198AEB4_9BACL</name>
<reference evidence="1 2" key="1">
    <citation type="submission" date="2016-05" db="EMBL/GenBank/DDBJ databases">
        <title>Paenibacillus sp. 1ZS3-15 nov., isolated from the rhizosphere soil.</title>
        <authorList>
            <person name="Zhang X.X."/>
            <person name="Zhang J."/>
        </authorList>
    </citation>
    <scope>NUCLEOTIDE SEQUENCE [LARGE SCALE GENOMIC DNA]</scope>
    <source>
        <strain evidence="1 2">1ZS3-15</strain>
    </source>
</reference>
<dbReference type="Proteomes" id="UP000078454">
    <property type="component" value="Unassembled WGS sequence"/>
</dbReference>
<dbReference type="EMBL" id="LYPB01000058">
    <property type="protein sequence ID" value="OAS19283.1"/>
    <property type="molecule type" value="Genomic_DNA"/>
</dbReference>
<evidence type="ECO:0000313" key="2">
    <source>
        <dbReference type="Proteomes" id="UP000078454"/>
    </source>
</evidence>
<dbReference type="AlphaFoldDB" id="A0A198AEB4"/>
<dbReference type="PANTHER" id="PTHR14136">
    <property type="entry name" value="BTB_POZ DOMAIN-CONTAINING PROTEIN KCTD9"/>
    <property type="match status" value="1"/>
</dbReference>
<gene>
    <name evidence="1" type="ORF">A8708_26600</name>
</gene>
<evidence type="ECO:0000313" key="1">
    <source>
        <dbReference type="EMBL" id="OAS19283.1"/>
    </source>
</evidence>
<evidence type="ECO:0008006" key="3">
    <source>
        <dbReference type="Google" id="ProtNLM"/>
    </source>
</evidence>
<comment type="caution">
    <text evidence="1">The sequence shown here is derived from an EMBL/GenBank/DDBJ whole genome shotgun (WGS) entry which is preliminary data.</text>
</comment>
<sequence length="199" mass="21865">MKTYTAEQLKELLDLHRKWLRDDEGGQCANLSYANLSYANLSDANLSDANLSYANLSDANLSDANLSDANLSYANLSYANLSGANLSGANLRRAKEDVLKIISITPNEIPGLLDALKNGRVDGSVYEGECACLVGTIANVRKCNYTELKGIEPDSRRPAERLFLAIKRGDTPENNPISKLVVEWIEEWQAENDEEVVAV</sequence>
<dbReference type="STRING" id="1850517.A8708_26600"/>